<keyword evidence="3 5" id="KW-1133">Transmembrane helix</keyword>
<feature type="transmembrane region" description="Helical" evidence="5">
    <location>
        <begin position="70"/>
        <end position="89"/>
    </location>
</feature>
<gene>
    <name evidence="6" type="ORF">SAMEA2259716_03901</name>
</gene>
<keyword evidence="2 5" id="KW-0812">Transmembrane</keyword>
<comment type="subcellular location">
    <subcellularLocation>
        <location evidence="1">Membrane</location>
        <topology evidence="1">Multi-pass membrane protein</topology>
    </subcellularLocation>
</comment>
<dbReference type="AlphaFoldDB" id="A0A1U5RTD0"/>
<dbReference type="EMBL" id="FVGW01000007">
    <property type="protein sequence ID" value="SKM39552.1"/>
    <property type="molecule type" value="Genomic_DNA"/>
</dbReference>
<dbReference type="Pfam" id="PF13564">
    <property type="entry name" value="DoxX_2"/>
    <property type="match status" value="1"/>
</dbReference>
<organism evidence="6 7">
    <name type="scientific">Mycobacteroides abscessus subsp. massiliense</name>
    <dbReference type="NCBI Taxonomy" id="1962118"/>
    <lineage>
        <taxon>Bacteria</taxon>
        <taxon>Bacillati</taxon>
        <taxon>Actinomycetota</taxon>
        <taxon>Actinomycetes</taxon>
        <taxon>Mycobacteriales</taxon>
        <taxon>Mycobacteriaceae</taxon>
        <taxon>Mycobacteroides</taxon>
        <taxon>Mycobacteroides abscessus</taxon>
    </lineage>
</organism>
<evidence type="ECO:0008006" key="8">
    <source>
        <dbReference type="Google" id="ProtNLM"/>
    </source>
</evidence>
<dbReference type="InterPro" id="IPR032808">
    <property type="entry name" value="DoxX"/>
</dbReference>
<dbReference type="Proteomes" id="UP000190074">
    <property type="component" value="Unassembled WGS sequence"/>
</dbReference>
<evidence type="ECO:0000256" key="3">
    <source>
        <dbReference type="ARBA" id="ARBA00022989"/>
    </source>
</evidence>
<sequence length="122" mass="13035">MSNDAFVSPRVLALLASFQAVDAAICVQPIPYVAKCLDDVRYPRQNRWIFAPIKAASAVGLLAGIRFPWLARLTLLMLTVYFTLAVGAHVRARDIGLNAVSASSLLATYGALMVKGLGAKSS</sequence>
<evidence type="ECO:0000256" key="1">
    <source>
        <dbReference type="ARBA" id="ARBA00004141"/>
    </source>
</evidence>
<proteinExistence type="predicted"/>
<feature type="transmembrane region" description="Helical" evidence="5">
    <location>
        <begin position="95"/>
        <end position="114"/>
    </location>
</feature>
<evidence type="ECO:0000313" key="6">
    <source>
        <dbReference type="EMBL" id="SKM39552.1"/>
    </source>
</evidence>
<dbReference type="RefSeq" id="WP_005137413.1">
    <property type="nucleotide sequence ID" value="NZ_CP021122.1"/>
</dbReference>
<name>A0A1U5RTD0_9MYCO</name>
<evidence type="ECO:0000256" key="4">
    <source>
        <dbReference type="ARBA" id="ARBA00023136"/>
    </source>
</evidence>
<protein>
    <recommendedName>
        <fullName evidence="8">DoxX-like family protein</fullName>
    </recommendedName>
</protein>
<reference evidence="6 7" key="1">
    <citation type="submission" date="2016-11" db="EMBL/GenBank/DDBJ databases">
        <authorList>
            <consortium name="Pathogen Informatics"/>
        </authorList>
    </citation>
    <scope>NUCLEOTIDE SEQUENCE [LARGE SCALE GENOMIC DNA]</scope>
    <source>
        <strain evidence="6 7">911</strain>
    </source>
</reference>
<accession>A0A1U5RTD0</accession>
<evidence type="ECO:0000256" key="2">
    <source>
        <dbReference type="ARBA" id="ARBA00022692"/>
    </source>
</evidence>
<keyword evidence="4 5" id="KW-0472">Membrane</keyword>
<evidence type="ECO:0000313" key="7">
    <source>
        <dbReference type="Proteomes" id="UP000190074"/>
    </source>
</evidence>
<dbReference type="GO" id="GO:0016020">
    <property type="term" value="C:membrane"/>
    <property type="evidence" value="ECO:0007669"/>
    <property type="project" value="UniProtKB-SubCell"/>
</dbReference>
<evidence type="ECO:0000256" key="5">
    <source>
        <dbReference type="SAM" id="Phobius"/>
    </source>
</evidence>
<feature type="transmembrane region" description="Helical" evidence="5">
    <location>
        <begin position="47"/>
        <end position="65"/>
    </location>
</feature>